<evidence type="ECO:0000256" key="1">
    <source>
        <dbReference type="ARBA" id="ARBA00022801"/>
    </source>
</evidence>
<comment type="caution">
    <text evidence="2">The sequence shown here is derived from an EMBL/GenBank/DDBJ whole genome shotgun (WGS) entry which is preliminary data.</text>
</comment>
<dbReference type="NCBIfam" id="TIGR01076">
    <property type="entry name" value="sortase_fam"/>
    <property type="match status" value="1"/>
</dbReference>
<dbReference type="AlphaFoldDB" id="A0A1G1VT62"/>
<protein>
    <recommendedName>
        <fullName evidence="4">Sortase</fullName>
    </recommendedName>
</protein>
<dbReference type="Gene3D" id="2.40.260.10">
    <property type="entry name" value="Sortase"/>
    <property type="match status" value="1"/>
</dbReference>
<evidence type="ECO:0000313" key="3">
    <source>
        <dbReference type="Proteomes" id="UP000179233"/>
    </source>
</evidence>
<dbReference type="InterPro" id="IPR005754">
    <property type="entry name" value="Sortase"/>
</dbReference>
<evidence type="ECO:0008006" key="4">
    <source>
        <dbReference type="Google" id="ProtNLM"/>
    </source>
</evidence>
<dbReference type="Pfam" id="PF04203">
    <property type="entry name" value="Sortase"/>
    <property type="match status" value="1"/>
</dbReference>
<dbReference type="InterPro" id="IPR023365">
    <property type="entry name" value="Sortase_dom-sf"/>
</dbReference>
<accession>A0A1G1VT62</accession>
<keyword evidence="1" id="KW-0378">Hydrolase</keyword>
<evidence type="ECO:0000313" key="2">
    <source>
        <dbReference type="EMBL" id="OGY18603.1"/>
    </source>
</evidence>
<proteinExistence type="predicted"/>
<dbReference type="SUPFAM" id="SSF63817">
    <property type="entry name" value="Sortase"/>
    <property type="match status" value="1"/>
</dbReference>
<dbReference type="GO" id="GO:0016787">
    <property type="term" value="F:hydrolase activity"/>
    <property type="evidence" value="ECO:0007669"/>
    <property type="project" value="UniProtKB-KW"/>
</dbReference>
<organism evidence="2 3">
    <name type="scientific">Candidatus Chisholmbacteria bacterium RIFCSPHIGHO2_01_FULL_52_32</name>
    <dbReference type="NCBI Taxonomy" id="1797591"/>
    <lineage>
        <taxon>Bacteria</taxon>
        <taxon>Candidatus Chisholmiibacteriota</taxon>
    </lineage>
</organism>
<gene>
    <name evidence="2" type="ORF">A2786_03845</name>
</gene>
<sequence length="203" mass="22258">MRSTVLTLVGICLLVGAIAIAALTFYPVVSQEISYRLKPQSSLRQVSLSGEKPDSLLPVDKEFGIVIPKIGANAKVVANVDPYDAKVYQRALTEGVAHAKGTAFPGQPGNIFIFSHSSANFFEASRYNSVFYLLSKMEQGDEIILAYREELYTYRITDKRIVASSDVSYLSGASPEPTLTLMTCWPPGTTFKRLIVRGQLEGI</sequence>
<name>A0A1G1VT62_9BACT</name>
<reference evidence="2 3" key="1">
    <citation type="journal article" date="2016" name="Nat. Commun.">
        <title>Thousands of microbial genomes shed light on interconnected biogeochemical processes in an aquifer system.</title>
        <authorList>
            <person name="Anantharaman K."/>
            <person name="Brown C.T."/>
            <person name="Hug L.A."/>
            <person name="Sharon I."/>
            <person name="Castelle C.J."/>
            <person name="Probst A.J."/>
            <person name="Thomas B.C."/>
            <person name="Singh A."/>
            <person name="Wilkins M.J."/>
            <person name="Karaoz U."/>
            <person name="Brodie E.L."/>
            <person name="Williams K.H."/>
            <person name="Hubbard S.S."/>
            <person name="Banfield J.F."/>
        </authorList>
    </citation>
    <scope>NUCLEOTIDE SEQUENCE [LARGE SCALE GENOMIC DNA]</scope>
</reference>
<dbReference type="Proteomes" id="UP000179233">
    <property type="component" value="Unassembled WGS sequence"/>
</dbReference>
<dbReference type="EMBL" id="MHCJ01000003">
    <property type="protein sequence ID" value="OGY18603.1"/>
    <property type="molecule type" value="Genomic_DNA"/>
</dbReference>